<dbReference type="PROSITE" id="PS50972">
    <property type="entry name" value="PTERIN_BINDING"/>
    <property type="match status" value="1"/>
</dbReference>
<dbReference type="GO" id="GO:0046654">
    <property type="term" value="P:tetrahydrofolate biosynthetic process"/>
    <property type="evidence" value="ECO:0007669"/>
    <property type="project" value="UniProtKB-UniPathway"/>
</dbReference>
<comment type="function">
    <text evidence="12">Catalyzes the condensation of para-aminobenzoate (pABA) with 6-hydroxymethyl-7,8-dihydropterin diphosphate (DHPt-PP) to form 7,8-dihydropteroate (H2Pte), the immediate precursor of folate derivatives.</text>
</comment>
<dbReference type="Pfam" id="PF00809">
    <property type="entry name" value="Pterin_bind"/>
    <property type="match status" value="1"/>
</dbReference>
<evidence type="ECO:0000256" key="12">
    <source>
        <dbReference type="RuleBase" id="RU361205"/>
    </source>
</evidence>
<dbReference type="PANTHER" id="PTHR20941">
    <property type="entry name" value="FOLATE SYNTHESIS PROTEINS"/>
    <property type="match status" value="1"/>
</dbReference>
<proteinExistence type="inferred from homology"/>
<evidence type="ECO:0000256" key="7">
    <source>
        <dbReference type="ARBA" id="ARBA00022679"/>
    </source>
</evidence>
<reference evidence="15" key="1">
    <citation type="submission" date="2016-10" db="EMBL/GenBank/DDBJ databases">
        <authorList>
            <person name="Varghese N."/>
            <person name="Submissions S."/>
        </authorList>
    </citation>
    <scope>NUCLEOTIDE SEQUENCE [LARGE SCALE GENOMIC DNA]</scope>
    <source>
        <strain evidence="15">DSM 18733</strain>
    </source>
</reference>
<evidence type="ECO:0000256" key="4">
    <source>
        <dbReference type="ARBA" id="ARBA00009503"/>
    </source>
</evidence>
<protein>
    <recommendedName>
        <fullName evidence="6 12">Dihydropteroate synthase</fullName>
        <shortName evidence="12">DHPS</shortName>
        <ecNumber evidence="5 12">2.5.1.15</ecNumber>
    </recommendedName>
    <alternativeName>
        <fullName evidence="11 12">Dihydropteroate pyrophosphorylase</fullName>
    </alternativeName>
</protein>
<organism evidence="14 15">
    <name type="scientific">Olivibacter domesticus</name>
    <name type="common">Pseudosphingobacterium domesticum</name>
    <dbReference type="NCBI Taxonomy" id="407022"/>
    <lineage>
        <taxon>Bacteria</taxon>
        <taxon>Pseudomonadati</taxon>
        <taxon>Bacteroidota</taxon>
        <taxon>Sphingobacteriia</taxon>
        <taxon>Sphingobacteriales</taxon>
        <taxon>Sphingobacteriaceae</taxon>
        <taxon>Olivibacter</taxon>
    </lineage>
</organism>
<dbReference type="GO" id="GO:0004156">
    <property type="term" value="F:dihydropteroate synthase activity"/>
    <property type="evidence" value="ECO:0007669"/>
    <property type="project" value="UniProtKB-EC"/>
</dbReference>
<evidence type="ECO:0000313" key="14">
    <source>
        <dbReference type="EMBL" id="SEM30060.1"/>
    </source>
</evidence>
<keyword evidence="15" id="KW-1185">Reference proteome</keyword>
<evidence type="ECO:0000313" key="15">
    <source>
        <dbReference type="Proteomes" id="UP000199421"/>
    </source>
</evidence>
<evidence type="ECO:0000256" key="8">
    <source>
        <dbReference type="ARBA" id="ARBA00022723"/>
    </source>
</evidence>
<comment type="similarity">
    <text evidence="4 12">Belongs to the DHPS family.</text>
</comment>
<evidence type="ECO:0000256" key="3">
    <source>
        <dbReference type="ARBA" id="ARBA00004763"/>
    </source>
</evidence>
<dbReference type="AlphaFoldDB" id="A0A1H7X8B1"/>
<evidence type="ECO:0000256" key="6">
    <source>
        <dbReference type="ARBA" id="ARBA00016919"/>
    </source>
</evidence>
<dbReference type="PANTHER" id="PTHR20941:SF1">
    <property type="entry name" value="FOLIC ACID SYNTHESIS PROTEIN FOL1"/>
    <property type="match status" value="1"/>
</dbReference>
<dbReference type="STRING" id="407022.SAMN05661044_04787"/>
<gene>
    <name evidence="14" type="ORF">SAMN05661044_04787</name>
</gene>
<dbReference type="OrthoDB" id="9811744at2"/>
<dbReference type="GO" id="GO:0046656">
    <property type="term" value="P:folic acid biosynthetic process"/>
    <property type="evidence" value="ECO:0007669"/>
    <property type="project" value="UniProtKB-KW"/>
</dbReference>
<dbReference type="PROSITE" id="PS00793">
    <property type="entry name" value="DHPS_2"/>
    <property type="match status" value="1"/>
</dbReference>
<keyword evidence="8 12" id="KW-0479">Metal-binding</keyword>
<feature type="domain" description="Pterin-binding" evidence="13">
    <location>
        <begin position="15"/>
        <end position="267"/>
    </location>
</feature>
<dbReference type="NCBIfam" id="TIGR01496">
    <property type="entry name" value="DHPS"/>
    <property type="match status" value="1"/>
</dbReference>
<dbReference type="EC" id="2.5.1.15" evidence="5 12"/>
<dbReference type="Gene3D" id="3.20.20.20">
    <property type="entry name" value="Dihydropteroate synthase-like"/>
    <property type="match status" value="1"/>
</dbReference>
<dbReference type="GO" id="GO:0046872">
    <property type="term" value="F:metal ion binding"/>
    <property type="evidence" value="ECO:0007669"/>
    <property type="project" value="UniProtKB-KW"/>
</dbReference>
<evidence type="ECO:0000256" key="10">
    <source>
        <dbReference type="ARBA" id="ARBA00022909"/>
    </source>
</evidence>
<dbReference type="InterPro" id="IPR006390">
    <property type="entry name" value="DHP_synth_dom"/>
</dbReference>
<comment type="cofactor">
    <cofactor evidence="2 12">
        <name>Mg(2+)</name>
        <dbReference type="ChEBI" id="CHEBI:18420"/>
    </cofactor>
</comment>
<dbReference type="CDD" id="cd00739">
    <property type="entry name" value="DHPS"/>
    <property type="match status" value="1"/>
</dbReference>
<evidence type="ECO:0000256" key="1">
    <source>
        <dbReference type="ARBA" id="ARBA00000012"/>
    </source>
</evidence>
<dbReference type="SUPFAM" id="SSF51717">
    <property type="entry name" value="Dihydropteroate synthetase-like"/>
    <property type="match status" value="1"/>
</dbReference>
<evidence type="ECO:0000259" key="13">
    <source>
        <dbReference type="PROSITE" id="PS50972"/>
    </source>
</evidence>
<dbReference type="FunFam" id="3.20.20.20:FF:000006">
    <property type="entry name" value="Dihydropteroate synthase"/>
    <property type="match status" value="1"/>
</dbReference>
<dbReference type="InterPro" id="IPR000489">
    <property type="entry name" value="Pterin-binding_dom"/>
</dbReference>
<dbReference type="RefSeq" id="WP_093330097.1">
    <property type="nucleotide sequence ID" value="NZ_FOAF01000010.1"/>
</dbReference>
<dbReference type="GO" id="GO:0005829">
    <property type="term" value="C:cytosol"/>
    <property type="evidence" value="ECO:0007669"/>
    <property type="project" value="TreeGrafter"/>
</dbReference>
<evidence type="ECO:0000256" key="11">
    <source>
        <dbReference type="ARBA" id="ARBA00030193"/>
    </source>
</evidence>
<evidence type="ECO:0000256" key="5">
    <source>
        <dbReference type="ARBA" id="ARBA00012458"/>
    </source>
</evidence>
<dbReference type="InterPro" id="IPR011005">
    <property type="entry name" value="Dihydropteroate_synth-like_sf"/>
</dbReference>
<dbReference type="Proteomes" id="UP000199421">
    <property type="component" value="Unassembled WGS sequence"/>
</dbReference>
<dbReference type="EMBL" id="FOAF01000010">
    <property type="protein sequence ID" value="SEM30060.1"/>
    <property type="molecule type" value="Genomic_DNA"/>
</dbReference>
<dbReference type="UniPathway" id="UPA00077">
    <property type="reaction ID" value="UER00156"/>
</dbReference>
<evidence type="ECO:0000256" key="9">
    <source>
        <dbReference type="ARBA" id="ARBA00022842"/>
    </source>
</evidence>
<comment type="catalytic activity">
    <reaction evidence="1">
        <text>(7,8-dihydropterin-6-yl)methyl diphosphate + 4-aminobenzoate = 7,8-dihydropteroate + diphosphate</text>
        <dbReference type="Rhea" id="RHEA:19949"/>
        <dbReference type="ChEBI" id="CHEBI:17836"/>
        <dbReference type="ChEBI" id="CHEBI:17839"/>
        <dbReference type="ChEBI" id="CHEBI:33019"/>
        <dbReference type="ChEBI" id="CHEBI:72950"/>
        <dbReference type="EC" id="2.5.1.15"/>
    </reaction>
</comment>
<keyword evidence="9 12" id="KW-0460">Magnesium</keyword>
<sequence length="280" mass="30920">MLQNIKGDLLGFDMPKIMGILNVTPDSFYDGGKYSEIKGALKQVGTMMEEGADIIDIGGYSSRPGAAEVSAQEELDRLLPLIEQIAGNFPEAVISVDTFRARVAEEAIRSGAHIINDIGGGNLDEQMFATVAKLKVPYILMHSRGTPKTMQRQTDYRDLIKEILVDLIEKVTLLRALDVKDIIIDPGFGFAKTLDQNYELLNRIEELKILGLPILGALSRKSMIYKFLGNSPMEALNGTTVLNTLLLTKGVNIIRVHDVKAANEVRKLVQKTTMIEFSNI</sequence>
<evidence type="ECO:0000256" key="2">
    <source>
        <dbReference type="ARBA" id="ARBA00001946"/>
    </source>
</evidence>
<keyword evidence="10 12" id="KW-0289">Folate biosynthesis</keyword>
<name>A0A1H7X8B1_OLID1</name>
<dbReference type="InterPro" id="IPR045031">
    <property type="entry name" value="DHP_synth-like"/>
</dbReference>
<accession>A0A1H7X8B1</accession>
<comment type="pathway">
    <text evidence="3 12">Cofactor biosynthesis; tetrahydrofolate biosynthesis; 7,8-dihydrofolate from 2-amino-4-hydroxy-6-hydroxymethyl-7,8-dihydropteridine diphosphate and 4-aminobenzoate: step 1/2.</text>
</comment>
<dbReference type="PROSITE" id="PS00792">
    <property type="entry name" value="DHPS_1"/>
    <property type="match status" value="1"/>
</dbReference>
<keyword evidence="7 12" id="KW-0808">Transferase</keyword>